<gene>
    <name evidence="4" type="ORF">E5340_11665</name>
</gene>
<sequence>MRKHIDKLFYPVMLSVLSGIILILTMLIVGLLPFRNVLVRLTLPILLALVVFPFLIDQCWKNKFTHCYLSKLDLTILGIFITIMYFMMKTQNLFFMSIHFLGAAFAEEYLYRQIIFNDIRRNYNAVLALLFSSFLFAFIGHMGEDIVDNLLYRLPLGVKSIILCKILYNVLPVS</sequence>
<protein>
    <recommendedName>
        <fullName evidence="3">CAAX prenyl protease 2/Lysostaphin resistance protein A-like domain-containing protein</fullName>
    </recommendedName>
</protein>
<feature type="transmembrane region" description="Helical" evidence="2">
    <location>
        <begin position="68"/>
        <end position="87"/>
    </location>
</feature>
<comment type="similarity">
    <text evidence="1">Belongs to the UPF0177 family.</text>
</comment>
<dbReference type="AlphaFoldDB" id="A0A4S2EB22"/>
<feature type="transmembrane region" description="Helical" evidence="2">
    <location>
        <begin position="12"/>
        <end position="32"/>
    </location>
</feature>
<keyword evidence="2" id="KW-0812">Transmembrane</keyword>
<keyword evidence="2" id="KW-0472">Membrane</keyword>
<evidence type="ECO:0000256" key="2">
    <source>
        <dbReference type="SAM" id="Phobius"/>
    </source>
</evidence>
<feature type="transmembrane region" description="Helical" evidence="2">
    <location>
        <begin position="123"/>
        <end position="142"/>
    </location>
</feature>
<feature type="transmembrane region" description="Helical" evidence="2">
    <location>
        <begin position="38"/>
        <end position="56"/>
    </location>
</feature>
<organism evidence="4 5">
    <name type="scientific">Ligilactobacillus murinus</name>
    <dbReference type="NCBI Taxonomy" id="1622"/>
    <lineage>
        <taxon>Bacteria</taxon>
        <taxon>Bacillati</taxon>
        <taxon>Bacillota</taxon>
        <taxon>Bacilli</taxon>
        <taxon>Lactobacillales</taxon>
        <taxon>Lactobacillaceae</taxon>
        <taxon>Ligilactobacillus</taxon>
    </lineage>
</organism>
<evidence type="ECO:0000259" key="3">
    <source>
        <dbReference type="Pfam" id="PF02517"/>
    </source>
</evidence>
<feature type="domain" description="CAAX prenyl protease 2/Lysostaphin resistance protein A-like" evidence="3">
    <location>
        <begin position="92"/>
        <end position="157"/>
    </location>
</feature>
<evidence type="ECO:0000313" key="4">
    <source>
        <dbReference type="EMBL" id="TGY51294.1"/>
    </source>
</evidence>
<dbReference type="InterPro" id="IPR003675">
    <property type="entry name" value="Rce1/LyrA-like_dom"/>
</dbReference>
<proteinExistence type="inferred from homology"/>
<name>A0A4S2EB22_9LACO</name>
<dbReference type="EMBL" id="SRYK01000144">
    <property type="protein sequence ID" value="TGY51294.1"/>
    <property type="molecule type" value="Genomic_DNA"/>
</dbReference>
<dbReference type="RefSeq" id="WP_404900043.1">
    <property type="nucleotide sequence ID" value="NZ_SRYK01000144.1"/>
</dbReference>
<dbReference type="Pfam" id="PF02517">
    <property type="entry name" value="Rce1-like"/>
    <property type="match status" value="1"/>
</dbReference>
<comment type="caution">
    <text evidence="4">The sequence shown here is derived from an EMBL/GenBank/DDBJ whole genome shotgun (WGS) entry which is preliminary data.</text>
</comment>
<evidence type="ECO:0000256" key="1">
    <source>
        <dbReference type="ARBA" id="ARBA00009067"/>
    </source>
</evidence>
<reference evidence="4 5" key="1">
    <citation type="submission" date="2019-04" db="EMBL/GenBank/DDBJ databases">
        <title>Microbes associate with the intestines of laboratory mice.</title>
        <authorList>
            <person name="Navarre W."/>
            <person name="Wong E."/>
            <person name="Huang K."/>
            <person name="Tropini C."/>
            <person name="Ng K."/>
            <person name="Yu B."/>
        </authorList>
    </citation>
    <scope>NUCLEOTIDE SEQUENCE [LARGE SCALE GENOMIC DNA]</scope>
    <source>
        <strain evidence="4 5">NM26_J9</strain>
    </source>
</reference>
<feature type="transmembrane region" description="Helical" evidence="2">
    <location>
        <begin position="93"/>
        <end position="111"/>
    </location>
</feature>
<evidence type="ECO:0000313" key="5">
    <source>
        <dbReference type="Proteomes" id="UP000306855"/>
    </source>
</evidence>
<dbReference type="GO" id="GO:0080120">
    <property type="term" value="P:CAAX-box protein maturation"/>
    <property type="evidence" value="ECO:0007669"/>
    <property type="project" value="UniProtKB-ARBA"/>
</dbReference>
<feature type="non-terminal residue" evidence="4">
    <location>
        <position position="174"/>
    </location>
</feature>
<dbReference type="GO" id="GO:0004175">
    <property type="term" value="F:endopeptidase activity"/>
    <property type="evidence" value="ECO:0007669"/>
    <property type="project" value="UniProtKB-ARBA"/>
</dbReference>
<accession>A0A4S2EB22</accession>
<keyword evidence="2" id="KW-1133">Transmembrane helix</keyword>
<dbReference type="Proteomes" id="UP000306855">
    <property type="component" value="Unassembled WGS sequence"/>
</dbReference>